<keyword evidence="3" id="KW-1185">Reference proteome</keyword>
<name>A0AAN8YPG0_SOLBU</name>
<gene>
    <name evidence="2" type="ORF">RDI58_000869</name>
</gene>
<organism evidence="2 3">
    <name type="scientific">Solanum bulbocastanum</name>
    <name type="common">Wild potato</name>
    <dbReference type="NCBI Taxonomy" id="147425"/>
    <lineage>
        <taxon>Eukaryota</taxon>
        <taxon>Viridiplantae</taxon>
        <taxon>Streptophyta</taxon>
        <taxon>Embryophyta</taxon>
        <taxon>Tracheophyta</taxon>
        <taxon>Spermatophyta</taxon>
        <taxon>Magnoliopsida</taxon>
        <taxon>eudicotyledons</taxon>
        <taxon>Gunneridae</taxon>
        <taxon>Pentapetalae</taxon>
        <taxon>asterids</taxon>
        <taxon>lamiids</taxon>
        <taxon>Solanales</taxon>
        <taxon>Solanaceae</taxon>
        <taxon>Solanoideae</taxon>
        <taxon>Solaneae</taxon>
        <taxon>Solanum</taxon>
    </lineage>
</organism>
<feature type="compositionally biased region" description="Polar residues" evidence="1">
    <location>
        <begin position="44"/>
        <end position="57"/>
    </location>
</feature>
<sequence length="123" mass="13020">MLIDTPPSPPPPPAVAAAAATSLRRMEKSISSIVNATLLVDDNQVSNQHNILGSSTGRGKGRDRGEPKKLVRKDIDLNYSDNMLIDNPPSPPPPPSVVIATSSRIKEESNCSIVNTTPLVVGD</sequence>
<feature type="region of interest" description="Disordered" evidence="1">
    <location>
        <begin position="44"/>
        <end position="72"/>
    </location>
</feature>
<evidence type="ECO:0000256" key="1">
    <source>
        <dbReference type="SAM" id="MobiDB-lite"/>
    </source>
</evidence>
<evidence type="ECO:0000313" key="3">
    <source>
        <dbReference type="Proteomes" id="UP001371456"/>
    </source>
</evidence>
<accession>A0AAN8YPG0</accession>
<feature type="region of interest" description="Disordered" evidence="1">
    <location>
        <begin position="1"/>
        <end position="20"/>
    </location>
</feature>
<comment type="caution">
    <text evidence="2">The sequence shown here is derived from an EMBL/GenBank/DDBJ whole genome shotgun (WGS) entry which is preliminary data.</text>
</comment>
<dbReference type="AlphaFoldDB" id="A0AAN8YPG0"/>
<dbReference type="EMBL" id="JBANQN010000001">
    <property type="protein sequence ID" value="KAK6803085.1"/>
    <property type="molecule type" value="Genomic_DNA"/>
</dbReference>
<proteinExistence type="predicted"/>
<evidence type="ECO:0000313" key="2">
    <source>
        <dbReference type="EMBL" id="KAK6803085.1"/>
    </source>
</evidence>
<feature type="compositionally biased region" description="Basic and acidic residues" evidence="1">
    <location>
        <begin position="60"/>
        <end position="72"/>
    </location>
</feature>
<protein>
    <submittedName>
        <fullName evidence="2">Uncharacterized protein</fullName>
    </submittedName>
</protein>
<feature type="compositionally biased region" description="Pro residues" evidence="1">
    <location>
        <begin position="1"/>
        <end position="14"/>
    </location>
</feature>
<reference evidence="2 3" key="1">
    <citation type="submission" date="2024-02" db="EMBL/GenBank/DDBJ databases">
        <title>de novo genome assembly of Solanum bulbocastanum strain 11H21.</title>
        <authorList>
            <person name="Hosaka A.J."/>
        </authorList>
    </citation>
    <scope>NUCLEOTIDE SEQUENCE [LARGE SCALE GENOMIC DNA]</scope>
    <source>
        <tissue evidence="2">Young leaves</tissue>
    </source>
</reference>
<dbReference type="Proteomes" id="UP001371456">
    <property type="component" value="Unassembled WGS sequence"/>
</dbReference>